<proteinExistence type="predicted"/>
<dbReference type="InterPro" id="IPR000719">
    <property type="entry name" value="Prot_kinase_dom"/>
</dbReference>
<accession>A0AA47N8D1</accession>
<feature type="binding site" evidence="8">
    <location>
        <position position="374"/>
    </location>
    <ligand>
        <name>ATP</name>
        <dbReference type="ChEBI" id="CHEBI:30616"/>
    </ligand>
</feature>
<dbReference type="InterPro" id="IPR017441">
    <property type="entry name" value="Protein_kinase_ATP_BS"/>
</dbReference>
<evidence type="ECO:0000256" key="6">
    <source>
        <dbReference type="ARBA" id="ARBA00022840"/>
    </source>
</evidence>
<keyword evidence="5 12" id="KW-0418">Kinase</keyword>
<name>A0AA47N8D1_MERPO</name>
<evidence type="ECO:0000256" key="8">
    <source>
        <dbReference type="PROSITE-ProRule" id="PRU10141"/>
    </source>
</evidence>
<dbReference type="Gene3D" id="3.30.160.20">
    <property type="match status" value="3"/>
</dbReference>
<evidence type="ECO:0000256" key="4">
    <source>
        <dbReference type="ARBA" id="ARBA00022741"/>
    </source>
</evidence>
<feature type="region of interest" description="Disordered" evidence="9">
    <location>
        <begin position="46"/>
        <end position="66"/>
    </location>
</feature>
<dbReference type="PROSITE" id="PS50137">
    <property type="entry name" value="DS_RBD"/>
    <property type="match status" value="3"/>
</dbReference>
<evidence type="ECO:0000259" key="10">
    <source>
        <dbReference type="PROSITE" id="PS50011"/>
    </source>
</evidence>
<feature type="domain" description="DRBM" evidence="11">
    <location>
        <begin position="244"/>
        <end position="312"/>
    </location>
</feature>
<dbReference type="AlphaFoldDB" id="A0AA47N8D1"/>
<dbReference type="CDD" id="cd19903">
    <property type="entry name" value="DSRM_EIF2AK2_rpt1"/>
    <property type="match status" value="2"/>
</dbReference>
<dbReference type="InterPro" id="IPR014720">
    <property type="entry name" value="dsRBD_dom"/>
</dbReference>
<dbReference type="SUPFAM" id="SSF54768">
    <property type="entry name" value="dsRNA-binding domain-like"/>
    <property type="match status" value="3"/>
</dbReference>
<evidence type="ECO:0000256" key="9">
    <source>
        <dbReference type="SAM" id="MobiDB-lite"/>
    </source>
</evidence>
<keyword evidence="4 8" id="KW-0547">Nucleotide-binding</keyword>
<evidence type="ECO:0000256" key="7">
    <source>
        <dbReference type="PROSITE-ProRule" id="PRU00266"/>
    </source>
</evidence>
<dbReference type="GO" id="GO:0005737">
    <property type="term" value="C:cytoplasm"/>
    <property type="evidence" value="ECO:0007669"/>
    <property type="project" value="TreeGrafter"/>
</dbReference>
<feature type="domain" description="DRBM" evidence="11">
    <location>
        <begin position="164"/>
        <end position="194"/>
    </location>
</feature>
<keyword evidence="7" id="KW-0694">RNA-binding</keyword>
<keyword evidence="2" id="KW-0723">Serine/threonine-protein kinase</keyword>
<dbReference type="GO" id="GO:0003725">
    <property type="term" value="F:double-stranded RNA binding"/>
    <property type="evidence" value="ECO:0007669"/>
    <property type="project" value="InterPro"/>
</dbReference>
<feature type="domain" description="DRBM" evidence="11">
    <location>
        <begin position="5"/>
        <end position="73"/>
    </location>
</feature>
<dbReference type="PANTHER" id="PTHR11042:SF160">
    <property type="entry name" value="EUKARYOTIC TRANSLATION INITIATION FACTOR 2-ALPHA KINASE 1"/>
    <property type="match status" value="1"/>
</dbReference>
<dbReference type="PANTHER" id="PTHR11042">
    <property type="entry name" value="EUKARYOTIC TRANSLATION INITIATION FACTOR 2-ALPHA KINASE EIF2-ALPHA KINASE -RELATED"/>
    <property type="match status" value="1"/>
</dbReference>
<keyword evidence="6 8" id="KW-0067">ATP-binding</keyword>
<dbReference type="InterPro" id="IPR050339">
    <property type="entry name" value="CC_SR_Kinase"/>
</dbReference>
<evidence type="ECO:0000256" key="2">
    <source>
        <dbReference type="ARBA" id="ARBA00022527"/>
    </source>
</evidence>
<dbReference type="Pfam" id="PF00069">
    <property type="entry name" value="Pkinase"/>
    <property type="match status" value="2"/>
</dbReference>
<evidence type="ECO:0000256" key="5">
    <source>
        <dbReference type="ARBA" id="ARBA00022777"/>
    </source>
</evidence>
<gene>
    <name evidence="12" type="primary">Eif2ak2</name>
    <name evidence="12" type="ORF">N1851_004506</name>
</gene>
<reference evidence="12" key="1">
    <citation type="journal article" date="2023" name="Front. Mar. Sci.">
        <title>A new Merluccius polli reference genome to investigate the effects of global change in West African waters.</title>
        <authorList>
            <person name="Mateo J.L."/>
            <person name="Blanco-Fernandez C."/>
            <person name="Garcia-Vazquez E."/>
            <person name="Machado-Schiaffino G."/>
        </authorList>
    </citation>
    <scope>NUCLEOTIDE SEQUENCE</scope>
    <source>
        <strain evidence="12">C29</strain>
        <tissue evidence="12">Fin</tissue>
    </source>
</reference>
<dbReference type="SUPFAM" id="SSF56112">
    <property type="entry name" value="Protein kinase-like (PK-like)"/>
    <property type="match status" value="1"/>
</dbReference>
<dbReference type="InterPro" id="IPR044452">
    <property type="entry name" value="EIF2AK2_DSRM_1"/>
</dbReference>
<dbReference type="Gene3D" id="1.10.510.10">
    <property type="entry name" value="Transferase(Phosphotransferase) domain 1"/>
    <property type="match status" value="1"/>
</dbReference>
<evidence type="ECO:0000259" key="11">
    <source>
        <dbReference type="PROSITE" id="PS50137"/>
    </source>
</evidence>
<feature type="domain" description="Protein kinase" evidence="10">
    <location>
        <begin position="345"/>
        <end position="668"/>
    </location>
</feature>
<dbReference type="Proteomes" id="UP001174136">
    <property type="component" value="Unassembled WGS sequence"/>
</dbReference>
<dbReference type="EC" id="2.7.11.1" evidence="1"/>
<sequence length="715" mass="80777">MDSVNYVAQLNEYVQKSRCELKYDDIGSDGPAHIKTFTQRVILNGQSYPEGTGKNKKEARQNAAKQALSALEINRNHSPDSGLSVSLSPQPVCQARLTQPNYICWLNEHSQRNRVSLLAEESTKMDQGHATALPFILFIIPVINILSHSAQNDACGVRCCRFVLDGRKYTTASGRTKKEAKEEAAKLAYEEICSSPTSRAVDQSCSVESSSHQTNELNQDISEGTGKLGNLEVSTREHHLTETNYIGLLNHYCQKTMRSLDFSLVDRRGPAHCPQFFYNVVIDGKEYTEAVGKTAKEAKQKAANLAWSALQDQPSWDSKVSLKSAMSEEDATSNTAPTETFLNEFDNIEPLGKGGFGRVFKARQKHLQQDYAVKIVRCKEKALREAGVLSKLQHCNIIRYYSSWIEHSNYKIQISSESSSTFIHIFIDILITRSSTDASVPYLYIQMELCKIKNLQKWIDEKNMLRRDPNRGKDSLTIMRKLMCGVNYIHSENLIHRDLKVTCCLGYILLLFYCIPLDEELKDCCFVCQPSNIMFGLNGEVKIGDFGLVTEDTEDDANMLERTRCTGTRSFMAPEQRSENVYDRKVDIFALGLIYFLMLWKMLTGQEKAKVWDGIRQQTFPPGFAQTFPKEVHLYFHQVIIHLMLHDKSEERPIAKQIMDKLDGSDFLQIPTCLAAVWAVCVHMRDTCGVMATVSHREEGGRETTDDAEAPVGKG</sequence>
<dbReference type="InterPro" id="IPR011009">
    <property type="entry name" value="Kinase-like_dom_sf"/>
</dbReference>
<organism evidence="12 13">
    <name type="scientific">Merluccius polli</name>
    <name type="common">Benguela hake</name>
    <name type="synonym">Merluccius cadenati</name>
    <dbReference type="NCBI Taxonomy" id="89951"/>
    <lineage>
        <taxon>Eukaryota</taxon>
        <taxon>Metazoa</taxon>
        <taxon>Chordata</taxon>
        <taxon>Craniata</taxon>
        <taxon>Vertebrata</taxon>
        <taxon>Euteleostomi</taxon>
        <taxon>Actinopterygii</taxon>
        <taxon>Neopterygii</taxon>
        <taxon>Teleostei</taxon>
        <taxon>Neoteleostei</taxon>
        <taxon>Acanthomorphata</taxon>
        <taxon>Zeiogadaria</taxon>
        <taxon>Gadariae</taxon>
        <taxon>Gadiformes</taxon>
        <taxon>Gadoidei</taxon>
        <taxon>Merlucciidae</taxon>
        <taxon>Merluccius</taxon>
    </lineage>
</organism>
<keyword evidence="13" id="KW-1185">Reference proteome</keyword>
<dbReference type="GO" id="GO:0004694">
    <property type="term" value="F:eukaryotic translation initiation factor 2alpha kinase activity"/>
    <property type="evidence" value="ECO:0007669"/>
    <property type="project" value="TreeGrafter"/>
</dbReference>
<evidence type="ECO:0000256" key="1">
    <source>
        <dbReference type="ARBA" id="ARBA00012513"/>
    </source>
</evidence>
<evidence type="ECO:0000256" key="3">
    <source>
        <dbReference type="ARBA" id="ARBA00022679"/>
    </source>
</evidence>
<dbReference type="GO" id="GO:0005634">
    <property type="term" value="C:nucleus"/>
    <property type="evidence" value="ECO:0007669"/>
    <property type="project" value="TreeGrafter"/>
</dbReference>
<dbReference type="GO" id="GO:0005524">
    <property type="term" value="F:ATP binding"/>
    <property type="evidence" value="ECO:0007669"/>
    <property type="project" value="UniProtKB-UniRule"/>
</dbReference>
<protein>
    <recommendedName>
        <fullName evidence="1">non-specific serine/threonine protein kinase</fullName>
        <ecNumber evidence="1">2.7.11.1</ecNumber>
    </recommendedName>
</protein>
<dbReference type="Pfam" id="PF00035">
    <property type="entry name" value="dsrm"/>
    <property type="match status" value="3"/>
</dbReference>
<dbReference type="PROSITE" id="PS00107">
    <property type="entry name" value="PROTEIN_KINASE_ATP"/>
    <property type="match status" value="1"/>
</dbReference>
<dbReference type="SMART" id="SM00358">
    <property type="entry name" value="DSRM"/>
    <property type="match status" value="3"/>
</dbReference>
<keyword evidence="3" id="KW-0808">Transferase</keyword>
<dbReference type="EMBL" id="JAOPHQ010000643">
    <property type="protein sequence ID" value="KAK0153709.1"/>
    <property type="molecule type" value="Genomic_DNA"/>
</dbReference>
<evidence type="ECO:0000313" key="12">
    <source>
        <dbReference type="EMBL" id="KAK0153709.1"/>
    </source>
</evidence>
<evidence type="ECO:0000313" key="13">
    <source>
        <dbReference type="Proteomes" id="UP001174136"/>
    </source>
</evidence>
<dbReference type="Gene3D" id="3.30.200.20">
    <property type="entry name" value="Phosphorylase Kinase, domain 1"/>
    <property type="match status" value="1"/>
</dbReference>
<dbReference type="PROSITE" id="PS50011">
    <property type="entry name" value="PROTEIN_KINASE_DOM"/>
    <property type="match status" value="1"/>
</dbReference>
<comment type="caution">
    <text evidence="12">The sequence shown here is derived from an EMBL/GenBank/DDBJ whole genome shotgun (WGS) entry which is preliminary data.</text>
</comment>